<accession>A0ABS8GGW8</accession>
<sequence>MTRKRRAAPVWIPLDVSAQDGRKVTLTGSAAVKLSEKIATPRALEIKDRNRRIMGRIRTIDNDHGRLTAVFHQSILEEPVPVSGRFLLGLSHRGRHTAIALYQVQAAPAAAPAGYVGMLGEDL</sequence>
<evidence type="ECO:0000313" key="1">
    <source>
        <dbReference type="EMBL" id="MCC3265906.1"/>
    </source>
</evidence>
<dbReference type="RefSeq" id="WP_227890724.1">
    <property type="nucleotide sequence ID" value="NZ_JAJFZQ010000005.1"/>
</dbReference>
<keyword evidence="2" id="KW-1185">Reference proteome</keyword>
<protein>
    <submittedName>
        <fullName evidence="1">Uncharacterized protein</fullName>
    </submittedName>
</protein>
<reference evidence="1" key="1">
    <citation type="submission" date="2021-10" db="EMBL/GenBank/DDBJ databases">
        <title>Novel species in genus Arthrobacter.</title>
        <authorList>
            <person name="Liu Y."/>
        </authorList>
    </citation>
    <scope>NUCLEOTIDE SEQUENCE</scope>
    <source>
        <strain evidence="1">Zg-Y786</strain>
    </source>
</reference>
<organism evidence="1 2">
    <name type="scientific">Arthrobacter gengyunqii</name>
    <dbReference type="NCBI Taxonomy" id="2886940"/>
    <lineage>
        <taxon>Bacteria</taxon>
        <taxon>Bacillati</taxon>
        <taxon>Actinomycetota</taxon>
        <taxon>Actinomycetes</taxon>
        <taxon>Micrococcales</taxon>
        <taxon>Micrococcaceae</taxon>
        <taxon>Arthrobacter</taxon>
    </lineage>
</organism>
<gene>
    <name evidence="1" type="ORF">LJ752_07595</name>
</gene>
<name>A0ABS8GGW8_9MICC</name>
<evidence type="ECO:0000313" key="2">
    <source>
        <dbReference type="Proteomes" id="UP001139168"/>
    </source>
</evidence>
<comment type="caution">
    <text evidence="1">The sequence shown here is derived from an EMBL/GenBank/DDBJ whole genome shotgun (WGS) entry which is preliminary data.</text>
</comment>
<dbReference type="EMBL" id="JAJFZQ010000005">
    <property type="protein sequence ID" value="MCC3265906.1"/>
    <property type="molecule type" value="Genomic_DNA"/>
</dbReference>
<dbReference type="Proteomes" id="UP001139168">
    <property type="component" value="Unassembled WGS sequence"/>
</dbReference>
<proteinExistence type="predicted"/>